<organism evidence="1">
    <name type="scientific">uncultured marine virus</name>
    <dbReference type="NCBI Taxonomy" id="186617"/>
    <lineage>
        <taxon>Viruses</taxon>
        <taxon>environmental samples</taxon>
    </lineage>
</organism>
<accession>A0A0F7L4D0</accession>
<proteinExistence type="predicted"/>
<evidence type="ECO:0008006" key="2">
    <source>
        <dbReference type="Google" id="ProtNLM"/>
    </source>
</evidence>
<dbReference type="EMBL" id="KR029593">
    <property type="protein sequence ID" value="AKH47384.1"/>
    <property type="molecule type" value="Genomic_DNA"/>
</dbReference>
<reference evidence="1" key="2">
    <citation type="submission" date="2015-03" db="EMBL/GenBank/DDBJ databases">
        <authorList>
            <person name="Chow C.-E.T."/>
            <person name="Winget D.M."/>
            <person name="White R.A.III."/>
            <person name="Hallam S.J."/>
            <person name="Suttle C.A."/>
        </authorList>
    </citation>
    <scope>NUCLEOTIDE SEQUENCE</scope>
    <source>
        <strain evidence="1">H4084976</strain>
    </source>
</reference>
<reference evidence="1" key="1">
    <citation type="journal article" date="2015" name="Front. Microbiol.">
        <title>Combining genomic sequencing methods to explore viral diversity and reveal potential virus-host interactions.</title>
        <authorList>
            <person name="Chow C.E."/>
            <person name="Winget D.M."/>
            <person name="White R.A.III."/>
            <person name="Hallam S.J."/>
            <person name="Suttle C.A."/>
        </authorList>
    </citation>
    <scope>NUCLEOTIDE SEQUENCE</scope>
    <source>
        <strain evidence="1">H4084976</strain>
    </source>
</reference>
<evidence type="ECO:0000313" key="1">
    <source>
        <dbReference type="EMBL" id="AKH47384.1"/>
    </source>
</evidence>
<name>A0A0F7L4D0_9VIRU</name>
<protein>
    <recommendedName>
        <fullName evidence="2">Restriction endonuclease</fullName>
    </recommendedName>
</protein>
<sequence>MEINKIYKLDKYEQQIISLIAQMRQSNKEKTGWDGSGRVAEIGGVNLNVLGFGAEYIFCREKNCFPDFEIKNTSKRQKTDDYDANWTGFTVDVKTSKKQNPLMVPEYNKCDVDIFAFFICEKYPNYQFKGYATNEMIFQEKNLKQTRVMAYCLEQKQLLSEDELLFLKYSL</sequence>